<dbReference type="PANTHER" id="PTHR21310">
    <property type="entry name" value="AMINOGLYCOSIDE PHOSPHOTRANSFERASE-RELATED-RELATED"/>
    <property type="match status" value="1"/>
</dbReference>
<dbReference type="VEuPathDB" id="FungiDB:F503_01189"/>
<evidence type="ECO:0000313" key="3">
    <source>
        <dbReference type="Proteomes" id="UP000016923"/>
    </source>
</evidence>
<dbReference type="EMBL" id="KE148149">
    <property type="protein sequence ID" value="EPE08406.1"/>
    <property type="molecule type" value="Genomic_DNA"/>
</dbReference>
<protein>
    <submittedName>
        <fullName evidence="2">Serine threonine protein kinase</fullName>
    </submittedName>
</protein>
<dbReference type="PANTHER" id="PTHR21310:SF51">
    <property type="entry name" value="AMINOGLYCOSIDE PHOSPHOTRANSFERASE DOMAIN-CONTAINING PROTEIN"/>
    <property type="match status" value="1"/>
</dbReference>
<dbReference type="SUPFAM" id="SSF56112">
    <property type="entry name" value="Protein kinase-like (PK-like)"/>
    <property type="match status" value="1"/>
</dbReference>
<sequence length="601" mass="66793">MHRWLESIVCPGMAPQVIGHSNYEIADLLHISIPSSPPSAARLEPPEPMDFMGPKNETPILRTFIAHLPEAVQLVKQIYENDSLITKSNTVQPTFRPGKPMNGSSNILIPFEAENVATYLFKLPFNGTKELWDKSSERTLETEVHTMKRLFKSIPVPFVYAHSATTENTIGCPYMVISYIAGVPLYDVWFGHHLHPDTISLETTEKCRERALDGIAQAMVKLGEFSFAKSGAPVFDDNDDVVDIGKSRFVDKTAMAYATPREGNQESAPSGAGQLIHQAAESRGVARAVMRGVSWLASLSPFGIFSIQRRAGPSAATLDPDVPGDMSDDSGDETEIVVFADWGPTSDPKEYYTRALDLHPQDHVYSRGVESLLNKFISWLLETDVSEDPRGALPKSTPFVFAHPDFDIQNFIVDTDGRLMGIIDWDGVEAVPRSIGNEALPGWLTRDWDPVMYVYESAMGDEEALRRGYQPNTLWEDSEEALARYRAIYTNLIAKHSPQLQAANAARVSRRSLVSENLAIAASDPVCRSRILDKVVSEMWEAYKDGISDTASSGDDFVSETDLYPTFYDIAQLYLENEVDDFLLDRLQAAFKALLLKVESA</sequence>
<dbReference type="InterPro" id="IPR011009">
    <property type="entry name" value="Kinase-like_dom_sf"/>
</dbReference>
<keyword evidence="3" id="KW-1185">Reference proteome</keyword>
<dbReference type="Pfam" id="PF01636">
    <property type="entry name" value="APH"/>
    <property type="match status" value="1"/>
</dbReference>
<name>S3C8Y7_OPHP1</name>
<reference evidence="2 3" key="1">
    <citation type="journal article" date="2013" name="BMC Genomics">
        <title>The genome and transcriptome of the pine saprophyte Ophiostoma piceae, and a comparison with the bark beetle-associated pine pathogen Grosmannia clavigera.</title>
        <authorList>
            <person name="Haridas S."/>
            <person name="Wang Y."/>
            <person name="Lim L."/>
            <person name="Massoumi Alamouti S."/>
            <person name="Jackman S."/>
            <person name="Docking R."/>
            <person name="Robertson G."/>
            <person name="Birol I."/>
            <person name="Bohlmann J."/>
            <person name="Breuil C."/>
        </authorList>
    </citation>
    <scope>NUCLEOTIDE SEQUENCE [LARGE SCALE GENOMIC DNA]</scope>
    <source>
        <strain evidence="2 3">UAMH 11346</strain>
    </source>
</reference>
<dbReference type="InterPro" id="IPR002575">
    <property type="entry name" value="Aminoglycoside_PTrfase"/>
</dbReference>
<proteinExistence type="predicted"/>
<dbReference type="AlphaFoldDB" id="S3C8Y7"/>
<evidence type="ECO:0000259" key="1">
    <source>
        <dbReference type="Pfam" id="PF01636"/>
    </source>
</evidence>
<gene>
    <name evidence="2" type="ORF">F503_01189</name>
</gene>
<evidence type="ECO:0000313" key="2">
    <source>
        <dbReference type="EMBL" id="EPE08406.1"/>
    </source>
</evidence>
<feature type="domain" description="Aminoglycoside phosphotransferase" evidence="1">
    <location>
        <begin position="344"/>
        <end position="427"/>
    </location>
</feature>
<accession>S3C8Y7</accession>
<organism evidence="2 3">
    <name type="scientific">Ophiostoma piceae (strain UAMH 11346)</name>
    <name type="common">Sap stain fungus</name>
    <dbReference type="NCBI Taxonomy" id="1262450"/>
    <lineage>
        <taxon>Eukaryota</taxon>
        <taxon>Fungi</taxon>
        <taxon>Dikarya</taxon>
        <taxon>Ascomycota</taxon>
        <taxon>Pezizomycotina</taxon>
        <taxon>Sordariomycetes</taxon>
        <taxon>Sordariomycetidae</taxon>
        <taxon>Ophiostomatales</taxon>
        <taxon>Ophiostomataceae</taxon>
        <taxon>Ophiostoma</taxon>
    </lineage>
</organism>
<dbReference type="HOGENOM" id="CLU_027206_0_0_1"/>
<dbReference type="OrthoDB" id="10003767at2759"/>
<dbReference type="eggNOG" id="ENOG502SNUF">
    <property type="taxonomic scope" value="Eukaryota"/>
</dbReference>
<keyword evidence="2" id="KW-0808">Transferase</keyword>
<keyword evidence="2" id="KW-0418">Kinase</keyword>
<dbReference type="GO" id="GO:0016301">
    <property type="term" value="F:kinase activity"/>
    <property type="evidence" value="ECO:0007669"/>
    <property type="project" value="UniProtKB-KW"/>
</dbReference>
<dbReference type="InterPro" id="IPR051678">
    <property type="entry name" value="AGP_Transferase"/>
</dbReference>
<dbReference type="Proteomes" id="UP000016923">
    <property type="component" value="Unassembled WGS sequence"/>
</dbReference>
<dbReference type="STRING" id="1262450.S3C8Y7"/>
<dbReference type="Gene3D" id="3.90.1200.10">
    <property type="match status" value="1"/>
</dbReference>